<protein>
    <submittedName>
        <fullName evidence="1">29075_t:CDS:1</fullName>
    </submittedName>
</protein>
<evidence type="ECO:0000313" key="1">
    <source>
        <dbReference type="EMBL" id="CAG8807351.1"/>
    </source>
</evidence>
<accession>A0ACA9RS43</accession>
<proteinExistence type="predicted"/>
<keyword evidence="2" id="KW-1185">Reference proteome</keyword>
<evidence type="ECO:0000313" key="2">
    <source>
        <dbReference type="Proteomes" id="UP000789920"/>
    </source>
</evidence>
<gene>
    <name evidence="1" type="ORF">RPERSI_LOCUS22373</name>
</gene>
<feature type="non-terminal residue" evidence="1">
    <location>
        <position position="164"/>
    </location>
</feature>
<dbReference type="Proteomes" id="UP000789920">
    <property type="component" value="Unassembled WGS sequence"/>
</dbReference>
<sequence>MVVHNGHTFPRNQHFLRDRMVKYYKSDIWETISNALRGPQAIWLMRVGIRVKQYSNWQYQKGIINKEKKSILLESLKVVDLAEQIFGANHAGSRLANEINEWHPISGKVNKNIRQACVEHGHASMRGQGEYTPWFNRFKHPTHYLVRVAVNGELPNDNITRFAQ</sequence>
<name>A0ACA9RS43_9GLOM</name>
<dbReference type="EMBL" id="CAJVQC010067589">
    <property type="protein sequence ID" value="CAG8807351.1"/>
    <property type="molecule type" value="Genomic_DNA"/>
</dbReference>
<reference evidence="1" key="1">
    <citation type="submission" date="2021-06" db="EMBL/GenBank/DDBJ databases">
        <authorList>
            <person name="Kallberg Y."/>
            <person name="Tangrot J."/>
            <person name="Rosling A."/>
        </authorList>
    </citation>
    <scope>NUCLEOTIDE SEQUENCE</scope>
    <source>
        <strain evidence="1">MA461A</strain>
    </source>
</reference>
<organism evidence="1 2">
    <name type="scientific">Racocetra persica</name>
    <dbReference type="NCBI Taxonomy" id="160502"/>
    <lineage>
        <taxon>Eukaryota</taxon>
        <taxon>Fungi</taxon>
        <taxon>Fungi incertae sedis</taxon>
        <taxon>Mucoromycota</taxon>
        <taxon>Glomeromycotina</taxon>
        <taxon>Glomeromycetes</taxon>
        <taxon>Diversisporales</taxon>
        <taxon>Gigasporaceae</taxon>
        <taxon>Racocetra</taxon>
    </lineage>
</organism>
<comment type="caution">
    <text evidence="1">The sequence shown here is derived from an EMBL/GenBank/DDBJ whole genome shotgun (WGS) entry which is preliminary data.</text>
</comment>